<proteinExistence type="predicted"/>
<dbReference type="AlphaFoldDB" id="A0AAD5YDU0"/>
<accession>A0AAD5YDU0</accession>
<feature type="region of interest" description="Disordered" evidence="1">
    <location>
        <begin position="1"/>
        <end position="42"/>
    </location>
</feature>
<reference evidence="2" key="1">
    <citation type="submission" date="2022-07" db="EMBL/GenBank/DDBJ databases">
        <title>Genome Sequence of Physisporinus lineatus.</title>
        <authorList>
            <person name="Buettner E."/>
        </authorList>
    </citation>
    <scope>NUCLEOTIDE SEQUENCE</scope>
    <source>
        <strain evidence="2">VT162</strain>
    </source>
</reference>
<sequence>MSLITLSVQRDPKPRASQHEQRTSVYEFSRSSPIQNTHQHIDSRQAVEESIMTNASFIYEEDSEFVLHHLSPLPSDWVQPQGDTLVAQIKDAGTISARIQ</sequence>
<feature type="compositionally biased region" description="Polar residues" evidence="1">
    <location>
        <begin position="23"/>
        <end position="38"/>
    </location>
</feature>
<organism evidence="2 3">
    <name type="scientific">Meripilus lineatus</name>
    <dbReference type="NCBI Taxonomy" id="2056292"/>
    <lineage>
        <taxon>Eukaryota</taxon>
        <taxon>Fungi</taxon>
        <taxon>Dikarya</taxon>
        <taxon>Basidiomycota</taxon>
        <taxon>Agaricomycotina</taxon>
        <taxon>Agaricomycetes</taxon>
        <taxon>Polyporales</taxon>
        <taxon>Meripilaceae</taxon>
        <taxon>Meripilus</taxon>
    </lineage>
</organism>
<evidence type="ECO:0000313" key="2">
    <source>
        <dbReference type="EMBL" id="KAJ3476867.1"/>
    </source>
</evidence>
<dbReference type="Proteomes" id="UP001212997">
    <property type="component" value="Unassembled WGS sequence"/>
</dbReference>
<protein>
    <submittedName>
        <fullName evidence="2">Uncharacterized protein</fullName>
    </submittedName>
</protein>
<keyword evidence="3" id="KW-1185">Reference proteome</keyword>
<feature type="compositionally biased region" description="Basic and acidic residues" evidence="1">
    <location>
        <begin position="10"/>
        <end position="22"/>
    </location>
</feature>
<evidence type="ECO:0000256" key="1">
    <source>
        <dbReference type="SAM" id="MobiDB-lite"/>
    </source>
</evidence>
<gene>
    <name evidence="2" type="ORF">NLI96_g10859</name>
</gene>
<evidence type="ECO:0000313" key="3">
    <source>
        <dbReference type="Proteomes" id="UP001212997"/>
    </source>
</evidence>
<dbReference type="EMBL" id="JANAWD010000658">
    <property type="protein sequence ID" value="KAJ3476867.1"/>
    <property type="molecule type" value="Genomic_DNA"/>
</dbReference>
<name>A0AAD5YDU0_9APHY</name>
<comment type="caution">
    <text evidence="2">The sequence shown here is derived from an EMBL/GenBank/DDBJ whole genome shotgun (WGS) entry which is preliminary data.</text>
</comment>